<dbReference type="InterPro" id="IPR002347">
    <property type="entry name" value="SDR_fam"/>
</dbReference>
<keyword evidence="6" id="KW-1185">Reference proteome</keyword>
<dbReference type="EMBL" id="JAVDWH010000001">
    <property type="protein sequence ID" value="MDR7085852.1"/>
    <property type="molecule type" value="Genomic_DNA"/>
</dbReference>
<dbReference type="SUPFAM" id="SSF51735">
    <property type="entry name" value="NAD(P)-binding Rossmann-fold domains"/>
    <property type="match status" value="1"/>
</dbReference>
<comment type="caution">
    <text evidence="5">The sequence shown here is derived from an EMBL/GenBank/DDBJ whole genome shotgun (WGS) entry which is preliminary data.</text>
</comment>
<evidence type="ECO:0000313" key="5">
    <source>
        <dbReference type="EMBL" id="MDR7085852.1"/>
    </source>
</evidence>
<sequence length="285" mass="30346">MTDISGKLVLVTGAASGIGRATAEVAAERGARVVLTDINPLDETIATIKAAGGDVAYAKSLDITDVDAVMAFAQEVHDAHGSVDVVMNVAGISAWGTVSALEHKHWRSMVEVNLMGPIHIIEAFVPAMVDAGRGGHLVNVSSAAGLIGMPWHAAYSASKFGLRGVSEVLRFDLRRHGIRVSLVCPGGVDTGLTETIEVAGVDKAGKAFKKAQAHFKKRAVTPNHAARAILRGVKRNRYMVYTSPDIFLAFTLQRAFPPGYSLAMRIFNKVANKVLPEAEKARAIR</sequence>
<dbReference type="InterPro" id="IPR057326">
    <property type="entry name" value="KR_dom"/>
</dbReference>
<dbReference type="Proteomes" id="UP001257739">
    <property type="component" value="Unassembled WGS sequence"/>
</dbReference>
<evidence type="ECO:0000256" key="2">
    <source>
        <dbReference type="ARBA" id="ARBA00023002"/>
    </source>
</evidence>
<dbReference type="NCBIfam" id="NF005881">
    <property type="entry name" value="PRK07832.1"/>
    <property type="match status" value="1"/>
</dbReference>
<dbReference type="PRINTS" id="PR00081">
    <property type="entry name" value="GDHRDH"/>
</dbReference>
<organism evidence="5 6">
    <name type="scientific">Aeromicrobium panaciterrae</name>
    <dbReference type="NCBI Taxonomy" id="363861"/>
    <lineage>
        <taxon>Bacteria</taxon>
        <taxon>Bacillati</taxon>
        <taxon>Actinomycetota</taxon>
        <taxon>Actinomycetes</taxon>
        <taxon>Propionibacteriales</taxon>
        <taxon>Nocardioidaceae</taxon>
        <taxon>Aeromicrobium</taxon>
    </lineage>
</organism>
<accession>A0ABU1UL02</accession>
<comment type="similarity">
    <text evidence="1 3">Belongs to the short-chain dehydrogenases/reductases (SDR) family.</text>
</comment>
<dbReference type="SMART" id="SM00822">
    <property type="entry name" value="PKS_KR"/>
    <property type="match status" value="1"/>
</dbReference>
<dbReference type="PANTHER" id="PTHR44196">
    <property type="entry name" value="DEHYDROGENASE/REDUCTASE SDR FAMILY MEMBER 7B"/>
    <property type="match status" value="1"/>
</dbReference>
<evidence type="ECO:0000256" key="1">
    <source>
        <dbReference type="ARBA" id="ARBA00006484"/>
    </source>
</evidence>
<protein>
    <submittedName>
        <fullName evidence="5">NAD(P)-dependent dehydrogenase (Short-subunit alcohol dehydrogenase family)</fullName>
    </submittedName>
</protein>
<dbReference type="PRINTS" id="PR00080">
    <property type="entry name" value="SDRFAMILY"/>
</dbReference>
<keyword evidence="2" id="KW-0560">Oxidoreductase</keyword>
<dbReference type="RefSeq" id="WP_309966809.1">
    <property type="nucleotide sequence ID" value="NZ_JAVDWH010000001.1"/>
</dbReference>
<proteinExistence type="inferred from homology"/>
<dbReference type="InterPro" id="IPR020904">
    <property type="entry name" value="Sc_DH/Rdtase_CS"/>
</dbReference>
<evidence type="ECO:0000259" key="4">
    <source>
        <dbReference type="SMART" id="SM00822"/>
    </source>
</evidence>
<gene>
    <name evidence="5" type="ORF">J2X11_000691</name>
</gene>
<feature type="domain" description="Ketoreductase" evidence="4">
    <location>
        <begin position="7"/>
        <end position="191"/>
    </location>
</feature>
<dbReference type="PANTHER" id="PTHR44196:SF1">
    <property type="entry name" value="DEHYDROGENASE_REDUCTASE SDR FAMILY MEMBER 7B"/>
    <property type="match status" value="1"/>
</dbReference>
<dbReference type="Pfam" id="PF00106">
    <property type="entry name" value="adh_short"/>
    <property type="match status" value="1"/>
</dbReference>
<reference evidence="5 6" key="1">
    <citation type="submission" date="2023-07" db="EMBL/GenBank/DDBJ databases">
        <title>Sorghum-associated microbial communities from plants grown in Nebraska, USA.</title>
        <authorList>
            <person name="Schachtman D."/>
        </authorList>
    </citation>
    <scope>NUCLEOTIDE SEQUENCE [LARGE SCALE GENOMIC DNA]</scope>
    <source>
        <strain evidence="5 6">BE248</strain>
    </source>
</reference>
<dbReference type="CDD" id="cd05233">
    <property type="entry name" value="SDR_c"/>
    <property type="match status" value="1"/>
</dbReference>
<dbReference type="PROSITE" id="PS00061">
    <property type="entry name" value="ADH_SHORT"/>
    <property type="match status" value="1"/>
</dbReference>
<dbReference type="InterPro" id="IPR036291">
    <property type="entry name" value="NAD(P)-bd_dom_sf"/>
</dbReference>
<evidence type="ECO:0000313" key="6">
    <source>
        <dbReference type="Proteomes" id="UP001257739"/>
    </source>
</evidence>
<dbReference type="Gene3D" id="3.40.50.720">
    <property type="entry name" value="NAD(P)-binding Rossmann-like Domain"/>
    <property type="match status" value="1"/>
</dbReference>
<evidence type="ECO:0000256" key="3">
    <source>
        <dbReference type="RuleBase" id="RU000363"/>
    </source>
</evidence>
<name>A0ABU1UL02_9ACTN</name>